<dbReference type="Gene3D" id="3.90.120.10">
    <property type="entry name" value="DNA Methylase, subunit A, domain 2"/>
    <property type="match status" value="1"/>
</dbReference>
<dbReference type="EMBL" id="JBAMIC010000012">
    <property type="protein sequence ID" value="KAK7099444.1"/>
    <property type="molecule type" value="Genomic_DNA"/>
</dbReference>
<evidence type="ECO:0000256" key="6">
    <source>
        <dbReference type="SAM" id="MobiDB-lite"/>
    </source>
</evidence>
<dbReference type="PRINTS" id="PR00105">
    <property type="entry name" value="C5METTRFRASE"/>
</dbReference>
<evidence type="ECO:0000256" key="2">
    <source>
        <dbReference type="ARBA" id="ARBA00022679"/>
    </source>
</evidence>
<proteinExistence type="inferred from homology"/>
<evidence type="ECO:0000256" key="3">
    <source>
        <dbReference type="ARBA" id="ARBA00022691"/>
    </source>
</evidence>
<dbReference type="PANTHER" id="PTHR46098:SF1">
    <property type="entry name" value="TRNA (CYTOSINE(38)-C(5))-METHYLTRANSFERASE"/>
    <property type="match status" value="1"/>
</dbReference>
<dbReference type="SUPFAM" id="SSF53335">
    <property type="entry name" value="S-adenosyl-L-methionine-dependent methyltransferases"/>
    <property type="match status" value="1"/>
</dbReference>
<dbReference type="InterPro" id="IPR029063">
    <property type="entry name" value="SAM-dependent_MTases_sf"/>
</dbReference>
<protein>
    <recommendedName>
        <fullName evidence="9">tRNA (Cytosine(38)-C(5))-methyltransferase</fullName>
    </recommendedName>
</protein>
<keyword evidence="2 4" id="KW-0808">Transferase</keyword>
<dbReference type="GO" id="GO:0008168">
    <property type="term" value="F:methyltransferase activity"/>
    <property type="evidence" value="ECO:0007669"/>
    <property type="project" value="UniProtKB-KW"/>
</dbReference>
<feature type="region of interest" description="Disordered" evidence="6">
    <location>
        <begin position="256"/>
        <end position="287"/>
    </location>
</feature>
<feature type="compositionally biased region" description="Basic and acidic residues" evidence="6">
    <location>
        <begin position="257"/>
        <end position="272"/>
    </location>
</feature>
<evidence type="ECO:0000313" key="7">
    <source>
        <dbReference type="EMBL" id="KAK7099444.1"/>
    </source>
</evidence>
<accession>A0AAN9B7Q7</accession>
<feature type="compositionally biased region" description="Basic and acidic residues" evidence="6">
    <location>
        <begin position="337"/>
        <end position="349"/>
    </location>
</feature>
<dbReference type="GO" id="GO:0005634">
    <property type="term" value="C:nucleus"/>
    <property type="evidence" value="ECO:0007669"/>
    <property type="project" value="TreeGrafter"/>
</dbReference>
<dbReference type="PANTHER" id="PTHR46098">
    <property type="entry name" value="TRNA (CYTOSINE(38)-C(5))-METHYLTRANSFERASE"/>
    <property type="match status" value="1"/>
</dbReference>
<keyword evidence="3 4" id="KW-0949">S-adenosyl-L-methionine</keyword>
<evidence type="ECO:0000256" key="4">
    <source>
        <dbReference type="PROSITE-ProRule" id="PRU01016"/>
    </source>
</evidence>
<sequence>MASEEEAFAGRLRVLELYSGIGGMHWALKESGVEYDVVQAMDVNTSANAIYQHNFPDVNVCASSITKLTLNQLAKWAPNTILMSPPCQPFTRVGKKQDCQDPRTESFLHLLGLLQQLEDKPEYILVENVKGFEVSETRKLLLDTLKECDYTFQEFLLTPLQFGVPNCRMRYYLIAKLRPLEFTFKTSEKILEMVPEEVMPWLRFTLPEKSDFPATAADSSNITECCNCSASADAPTSSCPASSNQNQSCACSCGLNDRSRQNESKDRDRTSADCDSGSTQNTCGCPGGGGESKQDSCEHCGSEGVNISSGSCQPKTTTCAFNSEAENPPPHGIVSKSETENHTLHKGKSDDRNCLTIAEAGRNMRHCEEEDMLVCEDGTRLEEYLEVKDEEYLQRFLLSDKDLRMFVVMDVVHPSFKKSSCFTKRYGHYVEGAGSLVMMTDDAKIVKEASEFKSWAVEHKNRQQWGEAELSVLRRLKLRYFTPREVANLLCFPPQFVFPEELNTIQCHRVLGNSLNVHVVSVLIRLTLLEPGVI</sequence>
<keyword evidence="8" id="KW-1185">Reference proteome</keyword>
<name>A0AAN9B7Q7_9CAEN</name>
<evidence type="ECO:0000256" key="1">
    <source>
        <dbReference type="ARBA" id="ARBA00022603"/>
    </source>
</evidence>
<feature type="region of interest" description="Disordered" evidence="6">
    <location>
        <begin position="323"/>
        <end position="349"/>
    </location>
</feature>
<comment type="caution">
    <text evidence="7">The sequence shown here is derived from an EMBL/GenBank/DDBJ whole genome shotgun (WGS) entry which is preliminary data.</text>
</comment>
<dbReference type="Proteomes" id="UP001374579">
    <property type="component" value="Unassembled WGS sequence"/>
</dbReference>
<dbReference type="AlphaFoldDB" id="A0AAN9B7Q7"/>
<dbReference type="GO" id="GO:0032259">
    <property type="term" value="P:methylation"/>
    <property type="evidence" value="ECO:0007669"/>
    <property type="project" value="UniProtKB-KW"/>
</dbReference>
<comment type="similarity">
    <text evidence="4 5">Belongs to the class I-like SAM-binding methyltransferase superfamily. C5-methyltransferase family.</text>
</comment>
<feature type="active site" evidence="4">
    <location>
        <position position="87"/>
    </location>
</feature>
<dbReference type="InterPro" id="IPR050750">
    <property type="entry name" value="C5-MTase"/>
</dbReference>
<dbReference type="PROSITE" id="PS51679">
    <property type="entry name" value="SAM_MT_C5"/>
    <property type="match status" value="1"/>
</dbReference>
<reference evidence="7 8" key="1">
    <citation type="submission" date="2024-02" db="EMBL/GenBank/DDBJ databases">
        <title>Chromosome-scale genome assembly of the rough periwinkle Littorina saxatilis.</title>
        <authorList>
            <person name="De Jode A."/>
            <person name="Faria R."/>
            <person name="Formenti G."/>
            <person name="Sims Y."/>
            <person name="Smith T.P."/>
            <person name="Tracey A."/>
            <person name="Wood J.M.D."/>
            <person name="Zagrodzka Z.B."/>
            <person name="Johannesson K."/>
            <person name="Butlin R.K."/>
            <person name="Leder E.H."/>
        </authorList>
    </citation>
    <scope>NUCLEOTIDE SEQUENCE [LARGE SCALE GENOMIC DNA]</scope>
    <source>
        <strain evidence="7">Snail1</strain>
        <tissue evidence="7">Muscle</tissue>
    </source>
</reference>
<dbReference type="NCBIfam" id="TIGR00675">
    <property type="entry name" value="dcm"/>
    <property type="match status" value="1"/>
</dbReference>
<evidence type="ECO:0000256" key="5">
    <source>
        <dbReference type="RuleBase" id="RU000416"/>
    </source>
</evidence>
<evidence type="ECO:0008006" key="9">
    <source>
        <dbReference type="Google" id="ProtNLM"/>
    </source>
</evidence>
<keyword evidence="1 4" id="KW-0489">Methyltransferase</keyword>
<dbReference type="Gene3D" id="3.40.50.150">
    <property type="entry name" value="Vaccinia Virus protein VP39"/>
    <property type="match status" value="1"/>
</dbReference>
<dbReference type="InterPro" id="IPR001525">
    <property type="entry name" value="C5_MeTfrase"/>
</dbReference>
<dbReference type="Pfam" id="PF00145">
    <property type="entry name" value="DNA_methylase"/>
    <property type="match status" value="2"/>
</dbReference>
<evidence type="ECO:0000313" key="8">
    <source>
        <dbReference type="Proteomes" id="UP001374579"/>
    </source>
</evidence>
<organism evidence="7 8">
    <name type="scientific">Littorina saxatilis</name>
    <dbReference type="NCBI Taxonomy" id="31220"/>
    <lineage>
        <taxon>Eukaryota</taxon>
        <taxon>Metazoa</taxon>
        <taxon>Spiralia</taxon>
        <taxon>Lophotrochozoa</taxon>
        <taxon>Mollusca</taxon>
        <taxon>Gastropoda</taxon>
        <taxon>Caenogastropoda</taxon>
        <taxon>Littorinimorpha</taxon>
        <taxon>Littorinoidea</taxon>
        <taxon>Littorinidae</taxon>
        <taxon>Littorina</taxon>
    </lineage>
</organism>
<gene>
    <name evidence="7" type="ORF">V1264_003584</name>
</gene>